<comment type="pathway">
    <text evidence="10">Amino-acid degradation; L-isoleucine degradation.</text>
</comment>
<evidence type="ECO:0000256" key="11">
    <source>
        <dbReference type="ARBA" id="ARBA00039036"/>
    </source>
</evidence>
<evidence type="ECO:0000256" key="12">
    <source>
        <dbReference type="ARBA" id="ARBA00048235"/>
    </source>
</evidence>
<gene>
    <name evidence="17" type="ORF">ACFSVN_03185</name>
</gene>
<dbReference type="EMBL" id="JBHULI010000003">
    <property type="protein sequence ID" value="MFD2531444.1"/>
    <property type="molecule type" value="Genomic_DNA"/>
</dbReference>
<evidence type="ECO:0000256" key="7">
    <source>
        <dbReference type="ARBA" id="ARBA00022832"/>
    </source>
</evidence>
<dbReference type="SUPFAM" id="SSF56645">
    <property type="entry name" value="Acyl-CoA dehydrogenase NM domain-like"/>
    <property type="match status" value="1"/>
</dbReference>
<dbReference type="RefSeq" id="WP_390298508.1">
    <property type="nucleotide sequence ID" value="NZ_JBHULI010000003.1"/>
</dbReference>
<keyword evidence="6 13" id="KW-0274">FAD</keyword>
<dbReference type="InterPro" id="IPR046373">
    <property type="entry name" value="Acyl-CoA_Oxase/DH_mid-dom_sf"/>
</dbReference>
<evidence type="ECO:0000256" key="1">
    <source>
        <dbReference type="ARBA" id="ARBA00001974"/>
    </source>
</evidence>
<dbReference type="PROSITE" id="PS00073">
    <property type="entry name" value="ACYL_COA_DH_2"/>
    <property type="match status" value="1"/>
</dbReference>
<keyword evidence="7" id="KW-0276">Fatty acid metabolism</keyword>
<dbReference type="CDD" id="cd01158">
    <property type="entry name" value="SCAD_SBCAD"/>
    <property type="match status" value="1"/>
</dbReference>
<dbReference type="PANTHER" id="PTHR43884">
    <property type="entry name" value="ACYL-COA DEHYDROGENASE"/>
    <property type="match status" value="1"/>
</dbReference>
<evidence type="ECO:0000256" key="9">
    <source>
        <dbReference type="ARBA" id="ARBA00023098"/>
    </source>
</evidence>
<keyword evidence="18" id="KW-1185">Reference proteome</keyword>
<evidence type="ECO:0000256" key="3">
    <source>
        <dbReference type="ARBA" id="ARBA00009347"/>
    </source>
</evidence>
<feature type="domain" description="Acyl-CoA dehydrogenase/oxidase C-terminal" evidence="14">
    <location>
        <begin position="237"/>
        <end position="385"/>
    </location>
</feature>
<dbReference type="SUPFAM" id="SSF47203">
    <property type="entry name" value="Acyl-CoA dehydrogenase C-terminal domain-like"/>
    <property type="match status" value="1"/>
</dbReference>
<dbReference type="InterPro" id="IPR037069">
    <property type="entry name" value="AcylCoA_DH/ox_N_sf"/>
</dbReference>
<comment type="similarity">
    <text evidence="3 13">Belongs to the acyl-CoA dehydrogenase family.</text>
</comment>
<evidence type="ECO:0000256" key="10">
    <source>
        <dbReference type="ARBA" id="ARBA00037895"/>
    </source>
</evidence>
<comment type="pathway">
    <text evidence="2">Lipid metabolism; mitochondrial fatty acid beta-oxidation.</text>
</comment>
<dbReference type="Gene3D" id="2.40.110.10">
    <property type="entry name" value="Butyryl-CoA Dehydrogenase, subunit A, domain 2"/>
    <property type="match status" value="1"/>
</dbReference>
<reference evidence="18" key="1">
    <citation type="journal article" date="2019" name="Int. J. Syst. Evol. Microbiol.">
        <title>The Global Catalogue of Microorganisms (GCM) 10K type strain sequencing project: providing services to taxonomists for standard genome sequencing and annotation.</title>
        <authorList>
            <consortium name="The Broad Institute Genomics Platform"/>
            <consortium name="The Broad Institute Genome Sequencing Center for Infectious Disease"/>
            <person name="Wu L."/>
            <person name="Ma J."/>
        </authorList>
    </citation>
    <scope>NUCLEOTIDE SEQUENCE [LARGE SCALE GENOMIC DNA]</scope>
    <source>
        <strain evidence="18">KCTC 52042</strain>
    </source>
</reference>
<evidence type="ECO:0000259" key="14">
    <source>
        <dbReference type="Pfam" id="PF00441"/>
    </source>
</evidence>
<keyword evidence="9" id="KW-0443">Lipid metabolism</keyword>
<dbReference type="PROSITE" id="PS00072">
    <property type="entry name" value="ACYL_COA_DH_1"/>
    <property type="match status" value="1"/>
</dbReference>
<dbReference type="Proteomes" id="UP001597460">
    <property type="component" value="Unassembled WGS sequence"/>
</dbReference>
<dbReference type="Gene3D" id="1.10.540.10">
    <property type="entry name" value="Acyl-CoA dehydrogenase/oxidase, N-terminal domain"/>
    <property type="match status" value="1"/>
</dbReference>
<dbReference type="PANTHER" id="PTHR43884:SF1">
    <property type="entry name" value="SHORT_BRANCHED CHAIN SPECIFIC ACYL-COA DEHYDROGENASE, MITOCHONDRIAL"/>
    <property type="match status" value="1"/>
</dbReference>
<dbReference type="Pfam" id="PF00441">
    <property type="entry name" value="Acyl-CoA_dh_1"/>
    <property type="match status" value="1"/>
</dbReference>
<dbReference type="InterPro" id="IPR009100">
    <property type="entry name" value="AcylCoA_DH/oxidase_NM_dom_sf"/>
</dbReference>
<dbReference type="InterPro" id="IPR013786">
    <property type="entry name" value="AcylCoA_DH/ox_N"/>
</dbReference>
<dbReference type="InterPro" id="IPR009075">
    <property type="entry name" value="AcylCo_DH/oxidase_C"/>
</dbReference>
<comment type="caution">
    <text evidence="17">The sequence shown here is derived from an EMBL/GenBank/DDBJ whole genome shotgun (WGS) entry which is preliminary data.</text>
</comment>
<evidence type="ECO:0000256" key="13">
    <source>
        <dbReference type="RuleBase" id="RU362125"/>
    </source>
</evidence>
<dbReference type="Pfam" id="PF02770">
    <property type="entry name" value="Acyl-CoA_dh_M"/>
    <property type="match status" value="1"/>
</dbReference>
<dbReference type="Pfam" id="PF02771">
    <property type="entry name" value="Acyl-CoA_dh_N"/>
    <property type="match status" value="1"/>
</dbReference>
<sequence length="387" mass="42271">MEQTDQLIPPLTQLTEDEQMLKEATADFAEASIKPLVEEMDEKAKLDPDLIKEFFEMGLMGIDIPEQYSGGGGTFMMSIVAIEQISRVDASAGVFMDVQNTLVNNAFVNFASEELKDKYLPQLATEKVGAYCLSEAGSGSDAFALKATATEDGDDFILNGAKLWITNANEADIFLVMANVNPDAGYKGITAFVVERGMEGFSISKKENKLGIRASSTCEILLDNCRVPKENVVGEVGKGYKVAIETLNEGRVGIGAQMIGIAQGAFDAALAYVQERKQFGKAISEFQGVQFQLARMATDIETARLLVYNAARKKMAGQNFLKEAAMAKFYSSEVAESVSSQAVDLFGGYGYVKEYPVEKYYRDSKIGKIYEGTTNMQLSTIAKLLLR</sequence>
<evidence type="ECO:0000256" key="6">
    <source>
        <dbReference type="ARBA" id="ARBA00022827"/>
    </source>
</evidence>
<evidence type="ECO:0000313" key="18">
    <source>
        <dbReference type="Proteomes" id="UP001597460"/>
    </source>
</evidence>
<protein>
    <recommendedName>
        <fullName evidence="11">short-chain 2-methylacyl-CoA dehydrogenase</fullName>
        <ecNumber evidence="11">1.3.8.5</ecNumber>
    </recommendedName>
</protein>
<dbReference type="EC" id="1.3.8.5" evidence="11"/>
<keyword evidence="5 13" id="KW-0285">Flavoprotein</keyword>
<organism evidence="17 18">
    <name type="scientific">Gracilimonas halophila</name>
    <dbReference type="NCBI Taxonomy" id="1834464"/>
    <lineage>
        <taxon>Bacteria</taxon>
        <taxon>Pseudomonadati</taxon>
        <taxon>Balneolota</taxon>
        <taxon>Balneolia</taxon>
        <taxon>Balneolales</taxon>
        <taxon>Balneolaceae</taxon>
        <taxon>Gracilimonas</taxon>
    </lineage>
</organism>
<feature type="domain" description="Acyl-CoA oxidase/dehydrogenase middle" evidence="15">
    <location>
        <begin position="130"/>
        <end position="225"/>
    </location>
</feature>
<evidence type="ECO:0000256" key="2">
    <source>
        <dbReference type="ARBA" id="ARBA00005198"/>
    </source>
</evidence>
<dbReference type="InterPro" id="IPR036250">
    <property type="entry name" value="AcylCo_DH-like_C"/>
</dbReference>
<accession>A0ABW5JHA9</accession>
<feature type="domain" description="Acyl-CoA dehydrogenase/oxidase N-terminal" evidence="16">
    <location>
        <begin position="15"/>
        <end position="126"/>
    </location>
</feature>
<dbReference type="Gene3D" id="1.20.140.10">
    <property type="entry name" value="Butyryl-CoA Dehydrogenase, subunit A, domain 3"/>
    <property type="match status" value="1"/>
</dbReference>
<evidence type="ECO:0000256" key="4">
    <source>
        <dbReference type="ARBA" id="ARBA00011881"/>
    </source>
</evidence>
<dbReference type="InterPro" id="IPR006089">
    <property type="entry name" value="Acyl-CoA_DH_CS"/>
</dbReference>
<evidence type="ECO:0000256" key="8">
    <source>
        <dbReference type="ARBA" id="ARBA00023002"/>
    </source>
</evidence>
<proteinExistence type="inferred from homology"/>
<dbReference type="InterPro" id="IPR006091">
    <property type="entry name" value="Acyl-CoA_Oxase/DH_mid-dom"/>
</dbReference>
<name>A0ABW5JHA9_9BACT</name>
<evidence type="ECO:0000259" key="15">
    <source>
        <dbReference type="Pfam" id="PF02770"/>
    </source>
</evidence>
<evidence type="ECO:0000256" key="5">
    <source>
        <dbReference type="ARBA" id="ARBA00022630"/>
    </source>
</evidence>
<comment type="cofactor">
    <cofactor evidence="1 13">
        <name>FAD</name>
        <dbReference type="ChEBI" id="CHEBI:57692"/>
    </cofactor>
</comment>
<dbReference type="PIRSF" id="PIRSF016578">
    <property type="entry name" value="HsaA"/>
    <property type="match status" value="1"/>
</dbReference>
<comment type="subunit">
    <text evidence="4">Homotetramer.</text>
</comment>
<comment type="catalytic activity">
    <reaction evidence="12">
        <text>2-methylbutanoyl-CoA + oxidized [electron-transfer flavoprotein] + H(+) = (2E)-2-methylbut-2-enoyl-CoA + reduced [electron-transfer flavoprotein]</text>
        <dbReference type="Rhea" id="RHEA:43780"/>
        <dbReference type="Rhea" id="RHEA-COMP:10685"/>
        <dbReference type="Rhea" id="RHEA-COMP:10686"/>
        <dbReference type="ChEBI" id="CHEBI:15378"/>
        <dbReference type="ChEBI" id="CHEBI:57336"/>
        <dbReference type="ChEBI" id="CHEBI:57337"/>
        <dbReference type="ChEBI" id="CHEBI:57692"/>
        <dbReference type="ChEBI" id="CHEBI:58307"/>
        <dbReference type="EC" id="1.3.8.5"/>
    </reaction>
    <physiologicalReaction direction="left-to-right" evidence="12">
        <dbReference type="Rhea" id="RHEA:43781"/>
    </physiologicalReaction>
</comment>
<keyword evidence="8 13" id="KW-0560">Oxidoreductase</keyword>
<evidence type="ECO:0000313" key="17">
    <source>
        <dbReference type="EMBL" id="MFD2531444.1"/>
    </source>
</evidence>
<evidence type="ECO:0000259" key="16">
    <source>
        <dbReference type="Pfam" id="PF02771"/>
    </source>
</evidence>